<gene>
    <name evidence="1" type="primary">RFG1_3</name>
    <name evidence="1" type="ORF">LTR37_008391</name>
</gene>
<accession>A0ACC3NB13</accession>
<dbReference type="EMBL" id="JAUTXU010000061">
    <property type="protein sequence ID" value="KAK3713697.1"/>
    <property type="molecule type" value="Genomic_DNA"/>
</dbReference>
<sequence length="784" mass="85273">MSVPQYTSPLQQHVHWDTPANSVQTQAPTPAATGRVVFTRQLWKRNMPDGSQTGQDVVNKSQVADTQASHNAASSSSRRTSSTISLRPRNLSPSPSRGSKTPLTPEESPPFRTTRKRSAGIVEQEDKALDSADISPAHTRASSGDSAVHVCICQPDPKIPRPRNAFILYRQHHQANVVAQNPGLANPEISKIIGEQWQGLPTDEKNKWKALAEEEKLRHQQQYPTYRYQPKRNGRRNSLSSDPPGSAGEKPKCHKCGGGTILTPSAPFSSVSSLSVPPTPGAAITPVSRTLPVLRDLSLQSPAAHRMSRPYSNNMSPHHINHMDERDDVGPLSPDTKRRRYNGDHATVINRTMPPRYGVAHSGAAVGPGTPFPFGQIPPQSHPYPAAAVQGRRESLPGLRGVVSPPGPMAPPPRPGMGYQQHRLSQGHVPHDRSLTLPPLQTGHPGVAVASAGHGKTAEEQIMNIAFRYKIKVLSQVAPPAVRKQDEPRGPLIAVEGDSPAAAKELALWLRNMLDKDEDLSLSMIEGPGTSPSGTKEQVMAQYHRLAAEWLSKGTSILESLAMKGKDKLHSDATMTDAIPVTYPKTIRKLDEDYNDSDDGSTEDKHEQGNKNMSNDEETKSNPDVAMETGDVEKEQKRPSTTSTNNTANTSAAKPVSIVANYSLHTSNVFACLIPIGPHDPYSPNDHWQWTATQWRGITGPDLTIYVRDAVAGESGRASVEIEGVDGRPDVALIVVRKAERAEGQEMVNEPHEGGMQVEASVLRRVGFEVSEWVKAFGSRNGKE</sequence>
<evidence type="ECO:0000313" key="1">
    <source>
        <dbReference type="EMBL" id="KAK3713697.1"/>
    </source>
</evidence>
<evidence type="ECO:0000313" key="2">
    <source>
        <dbReference type="Proteomes" id="UP001281147"/>
    </source>
</evidence>
<dbReference type="Proteomes" id="UP001281147">
    <property type="component" value="Unassembled WGS sequence"/>
</dbReference>
<name>A0ACC3NB13_9PEZI</name>
<reference evidence="1" key="1">
    <citation type="submission" date="2023-07" db="EMBL/GenBank/DDBJ databases">
        <title>Black Yeasts Isolated from many extreme environments.</title>
        <authorList>
            <person name="Coleine C."/>
            <person name="Stajich J.E."/>
            <person name="Selbmann L."/>
        </authorList>
    </citation>
    <scope>NUCLEOTIDE SEQUENCE</scope>
    <source>
        <strain evidence="1">CCFEE 5714</strain>
    </source>
</reference>
<comment type="caution">
    <text evidence="1">The sequence shown here is derived from an EMBL/GenBank/DDBJ whole genome shotgun (WGS) entry which is preliminary data.</text>
</comment>
<protein>
    <submittedName>
        <fullName evidence="1">Slightly ste11-like protein</fullName>
    </submittedName>
</protein>
<keyword evidence="2" id="KW-1185">Reference proteome</keyword>
<organism evidence="1 2">
    <name type="scientific">Vermiconidia calcicola</name>
    <dbReference type="NCBI Taxonomy" id="1690605"/>
    <lineage>
        <taxon>Eukaryota</taxon>
        <taxon>Fungi</taxon>
        <taxon>Dikarya</taxon>
        <taxon>Ascomycota</taxon>
        <taxon>Pezizomycotina</taxon>
        <taxon>Dothideomycetes</taxon>
        <taxon>Dothideomycetidae</taxon>
        <taxon>Mycosphaerellales</taxon>
        <taxon>Extremaceae</taxon>
        <taxon>Vermiconidia</taxon>
    </lineage>
</organism>
<proteinExistence type="predicted"/>